<reference evidence="3 4" key="1">
    <citation type="submission" date="2024-02" db="EMBL/GenBank/DDBJ databases">
        <title>A draft genome for the cacao thread blight pathogen Marasmius crinis-equi.</title>
        <authorList>
            <person name="Cohen S.P."/>
            <person name="Baruah I.K."/>
            <person name="Amoako-Attah I."/>
            <person name="Bukari Y."/>
            <person name="Meinhardt L.W."/>
            <person name="Bailey B.A."/>
        </authorList>
    </citation>
    <scope>NUCLEOTIDE SEQUENCE [LARGE SCALE GENOMIC DNA]</scope>
    <source>
        <strain evidence="3 4">GH-76</strain>
    </source>
</reference>
<accession>A0ABR3EMP8</accession>
<feature type="non-terminal residue" evidence="3">
    <location>
        <position position="1"/>
    </location>
</feature>
<feature type="region of interest" description="Disordered" evidence="1">
    <location>
        <begin position="28"/>
        <end position="133"/>
    </location>
</feature>
<keyword evidence="2" id="KW-0812">Transmembrane</keyword>
<comment type="caution">
    <text evidence="3">The sequence shown here is derived from an EMBL/GenBank/DDBJ whole genome shotgun (WGS) entry which is preliminary data.</text>
</comment>
<organism evidence="3 4">
    <name type="scientific">Marasmius crinis-equi</name>
    <dbReference type="NCBI Taxonomy" id="585013"/>
    <lineage>
        <taxon>Eukaryota</taxon>
        <taxon>Fungi</taxon>
        <taxon>Dikarya</taxon>
        <taxon>Basidiomycota</taxon>
        <taxon>Agaricomycotina</taxon>
        <taxon>Agaricomycetes</taxon>
        <taxon>Agaricomycetidae</taxon>
        <taxon>Agaricales</taxon>
        <taxon>Marasmiineae</taxon>
        <taxon>Marasmiaceae</taxon>
        <taxon>Marasmius</taxon>
    </lineage>
</organism>
<name>A0ABR3EMP8_9AGAR</name>
<evidence type="ECO:0000313" key="4">
    <source>
        <dbReference type="Proteomes" id="UP001465976"/>
    </source>
</evidence>
<protein>
    <submittedName>
        <fullName evidence="3">Uncharacterized protein</fullName>
    </submittedName>
</protein>
<dbReference type="Gene3D" id="3.60.130.30">
    <property type="match status" value="1"/>
</dbReference>
<gene>
    <name evidence="3" type="ORF">V5O48_017898</name>
</gene>
<evidence type="ECO:0000313" key="3">
    <source>
        <dbReference type="EMBL" id="KAL0564159.1"/>
    </source>
</evidence>
<keyword evidence="4" id="KW-1185">Reference proteome</keyword>
<evidence type="ECO:0000256" key="2">
    <source>
        <dbReference type="SAM" id="Phobius"/>
    </source>
</evidence>
<feature type="compositionally biased region" description="Basic residues" evidence="1">
    <location>
        <begin position="96"/>
        <end position="105"/>
    </location>
</feature>
<feature type="compositionally biased region" description="Polar residues" evidence="1">
    <location>
        <begin position="37"/>
        <end position="51"/>
    </location>
</feature>
<feature type="compositionally biased region" description="Basic residues" evidence="1">
    <location>
        <begin position="114"/>
        <end position="126"/>
    </location>
</feature>
<keyword evidence="2" id="KW-0472">Membrane</keyword>
<proteinExistence type="predicted"/>
<evidence type="ECO:0000256" key="1">
    <source>
        <dbReference type="SAM" id="MobiDB-lite"/>
    </source>
</evidence>
<sequence length="498" mass="56086">GSLFSPYVVETDVAFDALLQSAVERQDNCELDPFDSPLSTPASSRSTTPEPNSLPEAPGALSAELIDKKLATAAKSPPTQCKRKHTDEQEGSTELRKRKKKKGRNRSAEEVAKSKQRGKDHKRRKRQEQLGDMLCQDPDTLLSVAEEQKRHLDHALEKTNKTKAPMSDLQNGTASTGYIGNHQYKGDPNSILPQQRKYGLDELYKDGKHNFQLIRKSDHMQYVPCPTSDKLHVVMVPGPKDKKWEGKMKEAASLVKEVGPECSFRDEKGRQGAVNSINYGVSMGNEQPRPMVLNDQGRKRKRAMEKILAHKSFISIAGFMSTTFLTYAPLLFFFYAEITSAMLERYPDLSLPVYNSIFAACTLNFGPQTVCLPHRDSKNLAFGWCAITALGNYGYTKGGHIVLWDLKLIFKFPPGYTIFIPSAVVCHLNTKLQPGEERYSFTMYTSGDIFRWVEHGFQTETNYRKTPQAKADAHLNATRWKRGMNMFSTMAELKSGLR</sequence>
<keyword evidence="2" id="KW-1133">Transmembrane helix</keyword>
<dbReference type="EMBL" id="JBAHYK010002951">
    <property type="protein sequence ID" value="KAL0564159.1"/>
    <property type="molecule type" value="Genomic_DNA"/>
</dbReference>
<feature type="transmembrane region" description="Helical" evidence="2">
    <location>
        <begin position="308"/>
        <end position="335"/>
    </location>
</feature>
<dbReference type="Proteomes" id="UP001465976">
    <property type="component" value="Unassembled WGS sequence"/>
</dbReference>